<dbReference type="Pfam" id="PF01355">
    <property type="entry name" value="HIPIP"/>
    <property type="match status" value="1"/>
</dbReference>
<dbReference type="GO" id="GO:0046872">
    <property type="term" value="F:metal ion binding"/>
    <property type="evidence" value="ECO:0007669"/>
    <property type="project" value="UniProtKB-KW"/>
</dbReference>
<comment type="caution">
    <text evidence="9">The sequence shown here is derived from an EMBL/GenBank/DDBJ whole genome shotgun (WGS) entry which is preliminary data.</text>
</comment>
<evidence type="ECO:0000313" key="10">
    <source>
        <dbReference type="Proteomes" id="UP000190750"/>
    </source>
</evidence>
<dbReference type="InterPro" id="IPR036369">
    <property type="entry name" value="HIPIP_sf"/>
</dbReference>
<dbReference type="PROSITE" id="PS51373">
    <property type="entry name" value="HIPIP"/>
    <property type="match status" value="1"/>
</dbReference>
<keyword evidence="6 7" id="KW-0411">Iron-sulfur</keyword>
<evidence type="ECO:0000313" key="9">
    <source>
        <dbReference type="EMBL" id="OOV08906.1"/>
    </source>
</evidence>
<proteinExistence type="inferred from homology"/>
<comment type="similarity">
    <text evidence="7">Belongs to the high-potential iron-sulfur protein (HiPIP) family.</text>
</comment>
<comment type="subunit">
    <text evidence="7">Homodimer.</text>
</comment>
<organism evidence="9 10">
    <name type="scientific">Rhodoferax fermentans</name>
    <dbReference type="NCBI Taxonomy" id="28066"/>
    <lineage>
        <taxon>Bacteria</taxon>
        <taxon>Pseudomonadati</taxon>
        <taxon>Pseudomonadota</taxon>
        <taxon>Betaproteobacteria</taxon>
        <taxon>Burkholderiales</taxon>
        <taxon>Comamonadaceae</taxon>
        <taxon>Rhodoferax</taxon>
    </lineage>
</organism>
<name>A0A1T1AXP8_RHOFE</name>
<evidence type="ECO:0000256" key="5">
    <source>
        <dbReference type="ARBA" id="ARBA00023004"/>
    </source>
</evidence>
<dbReference type="InterPro" id="IPR000170">
    <property type="entry name" value="High_potential_FeS_prot"/>
</dbReference>
<evidence type="ECO:0000256" key="3">
    <source>
        <dbReference type="ARBA" id="ARBA00022723"/>
    </source>
</evidence>
<evidence type="ECO:0000256" key="7">
    <source>
        <dbReference type="RuleBase" id="RU000620"/>
    </source>
</evidence>
<evidence type="ECO:0000256" key="1">
    <source>
        <dbReference type="ARBA" id="ARBA00022448"/>
    </source>
</evidence>
<evidence type="ECO:0000256" key="2">
    <source>
        <dbReference type="ARBA" id="ARBA00022485"/>
    </source>
</evidence>
<dbReference type="SUPFAM" id="SSF57652">
    <property type="entry name" value="HIPIP (high potential iron protein)"/>
    <property type="match status" value="1"/>
</dbReference>
<keyword evidence="4 7" id="KW-0249">Electron transport</keyword>
<evidence type="ECO:0000259" key="8">
    <source>
        <dbReference type="PROSITE" id="PS51373"/>
    </source>
</evidence>
<keyword evidence="1 7" id="KW-0813">Transport</keyword>
<sequence length="93" mass="9389">MAEPAPAAAPAAPATSAKMPLVDAKDPQALALGYVSDAAQADKAKYKNFVAGSHCANCALFQGQASDTEGGCPLFPGKHVAAKGWCSAWAKKA</sequence>
<evidence type="ECO:0000256" key="6">
    <source>
        <dbReference type="ARBA" id="ARBA00023014"/>
    </source>
</evidence>
<comment type="function">
    <text evidence="7">Specific class of high-redox-potential 4Fe-4S ferredoxins. Functions in anaerobic electron transport in most purple and in some other photosynthetic bacteria and in at least one genus (Paracoccus) of halophilic, denitrifying bacteria.</text>
</comment>
<keyword evidence="2 7" id="KW-0004">4Fe-4S</keyword>
<evidence type="ECO:0000256" key="4">
    <source>
        <dbReference type="ARBA" id="ARBA00022982"/>
    </source>
</evidence>
<reference evidence="9 10" key="1">
    <citation type="submission" date="2017-01" db="EMBL/GenBank/DDBJ databases">
        <title>Genome sequencing of Rhodoferax fermentans JCM 7819.</title>
        <authorList>
            <person name="Kim Y.J."/>
            <person name="Farh M.E.-A."/>
            <person name="Yang D.-C."/>
        </authorList>
    </citation>
    <scope>NUCLEOTIDE SEQUENCE [LARGE SCALE GENOMIC DNA]</scope>
    <source>
        <strain evidence="9 10">JCM 7819</strain>
    </source>
</reference>
<dbReference type="GO" id="GO:0009055">
    <property type="term" value="F:electron transfer activity"/>
    <property type="evidence" value="ECO:0007669"/>
    <property type="project" value="InterPro"/>
</dbReference>
<dbReference type="AlphaFoldDB" id="A0A1T1AXP8"/>
<accession>A0A1T1AXP8</accession>
<dbReference type="GO" id="GO:0051539">
    <property type="term" value="F:4 iron, 4 sulfur cluster binding"/>
    <property type="evidence" value="ECO:0007669"/>
    <property type="project" value="UniProtKB-KW"/>
</dbReference>
<feature type="domain" description="High potential iron-sulfur proteins family profile" evidence="8">
    <location>
        <begin position="16"/>
        <end position="93"/>
    </location>
</feature>
<dbReference type="EMBL" id="MTJN01000002">
    <property type="protein sequence ID" value="OOV08906.1"/>
    <property type="molecule type" value="Genomic_DNA"/>
</dbReference>
<dbReference type="STRING" id="28066.RF819_05165"/>
<dbReference type="Gene3D" id="4.10.490.10">
    <property type="entry name" value="High potential iron-sulphur protein"/>
    <property type="match status" value="1"/>
</dbReference>
<keyword evidence="10" id="KW-1185">Reference proteome</keyword>
<dbReference type="RefSeq" id="WP_078366780.1">
    <property type="nucleotide sequence ID" value="NZ_NRRK01000047.1"/>
</dbReference>
<keyword evidence="5 7" id="KW-0408">Iron</keyword>
<dbReference type="OrthoDB" id="5298540at2"/>
<protein>
    <recommendedName>
        <fullName evidence="7">High-potential iron-sulfur protein</fullName>
        <shortName evidence="7">HiPIP</shortName>
    </recommendedName>
</protein>
<dbReference type="Proteomes" id="UP000190750">
    <property type="component" value="Unassembled WGS sequence"/>
</dbReference>
<gene>
    <name evidence="9" type="ORF">RF819_05165</name>
</gene>
<keyword evidence="3 7" id="KW-0479">Metal-binding</keyword>
<dbReference type="GO" id="GO:0019646">
    <property type="term" value="P:aerobic electron transport chain"/>
    <property type="evidence" value="ECO:0007669"/>
    <property type="project" value="InterPro"/>
</dbReference>